<dbReference type="GO" id="GO:0030490">
    <property type="term" value="P:maturation of SSU-rRNA"/>
    <property type="evidence" value="ECO:0007669"/>
    <property type="project" value="TreeGrafter"/>
</dbReference>
<accession>A0A1J7HEY2</accession>
<dbReference type="GO" id="GO:0003735">
    <property type="term" value="F:structural constituent of ribosome"/>
    <property type="evidence" value="ECO:0007669"/>
    <property type="project" value="InterPro"/>
</dbReference>
<evidence type="ECO:0000313" key="4">
    <source>
        <dbReference type="EMBL" id="OIW11415.1"/>
    </source>
</evidence>
<dbReference type="GO" id="GO:0000028">
    <property type="term" value="P:ribosomal small subunit assembly"/>
    <property type="evidence" value="ECO:0007669"/>
    <property type="project" value="TreeGrafter"/>
</dbReference>
<dbReference type="InterPro" id="IPR012340">
    <property type="entry name" value="NA-bd_OB-fold"/>
</dbReference>
<dbReference type="AlphaFoldDB" id="A0A1J7HEY2"/>
<evidence type="ECO:0000256" key="2">
    <source>
        <dbReference type="ARBA" id="ARBA00022980"/>
    </source>
</evidence>
<dbReference type="HAMAP" id="MF_00292">
    <property type="entry name" value="Ribosomal_eS28"/>
    <property type="match status" value="1"/>
</dbReference>
<dbReference type="InterPro" id="IPR000289">
    <property type="entry name" value="Ribosomal_eS28"/>
</dbReference>
<dbReference type="Gene3D" id="2.40.50.140">
    <property type="entry name" value="Nucleic acid-binding proteins"/>
    <property type="match status" value="1"/>
</dbReference>
<keyword evidence="5" id="KW-1185">Reference proteome</keyword>
<sequence length="65" mass="7477">MESTVKHAVVVKVIGRTGSRGQVTQVRVKFLDDQNRLIMRNVKGPVREGDFLTLLESEREARRLR</sequence>
<dbReference type="PROSITE" id="PS00961">
    <property type="entry name" value="RIBOSOMAL_S28E"/>
    <property type="match status" value="1"/>
</dbReference>
<proteinExistence type="inferred from homology"/>
<dbReference type="PANTHER" id="PTHR10769:SF3">
    <property type="entry name" value="SMALL RIBOSOMAL SUBUNIT PROTEIN ES28"/>
    <property type="match status" value="1"/>
</dbReference>
<dbReference type="CDD" id="cd04457">
    <property type="entry name" value="S1_S28E"/>
    <property type="match status" value="1"/>
</dbReference>
<reference evidence="4 5" key="1">
    <citation type="journal article" date="2017" name="Plant Biotechnol. J.">
        <title>A comprehensive draft genome sequence for lupin (Lupinus angustifolius), an emerging health food: insights into plant-microbe interactions and legume evolution.</title>
        <authorList>
            <person name="Hane J.K."/>
            <person name="Ming Y."/>
            <person name="Kamphuis L.G."/>
            <person name="Nelson M.N."/>
            <person name="Garg G."/>
            <person name="Atkins C.A."/>
            <person name="Bayer P.E."/>
            <person name="Bravo A."/>
            <person name="Bringans S."/>
            <person name="Cannon S."/>
            <person name="Edwards D."/>
            <person name="Foley R."/>
            <person name="Gao L.L."/>
            <person name="Harrison M.J."/>
            <person name="Huang W."/>
            <person name="Hurgobin B."/>
            <person name="Li S."/>
            <person name="Liu C.W."/>
            <person name="McGrath A."/>
            <person name="Morahan G."/>
            <person name="Murray J."/>
            <person name="Weller J."/>
            <person name="Jian J."/>
            <person name="Singh K.B."/>
        </authorList>
    </citation>
    <scope>NUCLEOTIDE SEQUENCE [LARGE SCALE GENOMIC DNA]</scope>
    <source>
        <strain evidence="5">cv. Tanjil</strain>
        <tissue evidence="4">Whole plant</tissue>
    </source>
</reference>
<evidence type="ECO:0000256" key="1">
    <source>
        <dbReference type="ARBA" id="ARBA00005943"/>
    </source>
</evidence>
<comment type="similarity">
    <text evidence="1">Belongs to the eukaryotic ribosomal protein eS28 family.</text>
</comment>
<keyword evidence="2" id="KW-0689">Ribosomal protein</keyword>
<dbReference type="Gramene" id="OIW11415">
    <property type="protein sequence ID" value="OIW11415"/>
    <property type="gene ID" value="TanjilG_05186"/>
</dbReference>
<evidence type="ECO:0000313" key="5">
    <source>
        <dbReference type="Proteomes" id="UP000188354"/>
    </source>
</evidence>
<dbReference type="SUPFAM" id="SSF50249">
    <property type="entry name" value="Nucleic acid-binding proteins"/>
    <property type="match status" value="1"/>
</dbReference>
<dbReference type="FunFam" id="2.40.50.140:FF:000025">
    <property type="entry name" value="40S ribosomal protein S28"/>
    <property type="match status" value="1"/>
</dbReference>
<organism evidence="4 5">
    <name type="scientific">Lupinus angustifolius</name>
    <name type="common">Narrow-leaved blue lupine</name>
    <dbReference type="NCBI Taxonomy" id="3871"/>
    <lineage>
        <taxon>Eukaryota</taxon>
        <taxon>Viridiplantae</taxon>
        <taxon>Streptophyta</taxon>
        <taxon>Embryophyta</taxon>
        <taxon>Tracheophyta</taxon>
        <taxon>Spermatophyta</taxon>
        <taxon>Magnoliopsida</taxon>
        <taxon>eudicotyledons</taxon>
        <taxon>Gunneridae</taxon>
        <taxon>Pentapetalae</taxon>
        <taxon>rosids</taxon>
        <taxon>fabids</taxon>
        <taxon>Fabales</taxon>
        <taxon>Fabaceae</taxon>
        <taxon>Papilionoideae</taxon>
        <taxon>50 kb inversion clade</taxon>
        <taxon>genistoids sensu lato</taxon>
        <taxon>core genistoids</taxon>
        <taxon>Genisteae</taxon>
        <taxon>Lupinus</taxon>
    </lineage>
</organism>
<gene>
    <name evidence="4" type="ORF">TanjilG_05186</name>
</gene>
<dbReference type="PANTHER" id="PTHR10769">
    <property type="entry name" value="40S RIBOSOMAL PROTEIN S28"/>
    <property type="match status" value="1"/>
</dbReference>
<dbReference type="STRING" id="3871.A0A1J7HEY2"/>
<dbReference type="Proteomes" id="UP000188354">
    <property type="component" value="Chromosome LG05"/>
</dbReference>
<dbReference type="GO" id="GO:0006412">
    <property type="term" value="P:translation"/>
    <property type="evidence" value="ECO:0007669"/>
    <property type="project" value="InterPro"/>
</dbReference>
<keyword evidence="3" id="KW-0687">Ribonucleoprotein</keyword>
<name>A0A1J7HEY2_LUPAN</name>
<evidence type="ECO:0000256" key="3">
    <source>
        <dbReference type="ARBA" id="ARBA00023274"/>
    </source>
</evidence>
<protein>
    <recommendedName>
        <fullName evidence="6">40S ribosomal protein S28</fullName>
    </recommendedName>
</protein>
<dbReference type="EMBL" id="CM007365">
    <property type="protein sequence ID" value="OIW11415.1"/>
    <property type="molecule type" value="Genomic_DNA"/>
</dbReference>
<dbReference type="Pfam" id="PF01200">
    <property type="entry name" value="Ribosomal_S28e"/>
    <property type="match status" value="1"/>
</dbReference>
<dbReference type="OMA" id="NTGMHGE"/>
<dbReference type="GO" id="GO:0022627">
    <property type="term" value="C:cytosolic small ribosomal subunit"/>
    <property type="evidence" value="ECO:0007669"/>
    <property type="project" value="TreeGrafter"/>
</dbReference>
<evidence type="ECO:0008006" key="6">
    <source>
        <dbReference type="Google" id="ProtNLM"/>
    </source>
</evidence>
<dbReference type="InterPro" id="IPR028626">
    <property type="entry name" value="Ribosomal_eS28_CS"/>
</dbReference>